<keyword evidence="1" id="KW-0547">Nucleotide-binding</keyword>
<evidence type="ECO:0000313" key="4">
    <source>
        <dbReference type="Proteomes" id="UP000542889"/>
    </source>
</evidence>
<evidence type="ECO:0000259" key="2">
    <source>
        <dbReference type="PROSITE" id="PS50975"/>
    </source>
</evidence>
<reference evidence="3 4" key="1">
    <citation type="submission" date="2020-06" db="EMBL/GenBank/DDBJ databases">
        <title>Lactobacillus rhamnosus QC,genome.</title>
        <authorList>
            <person name="Yi H."/>
            <person name="Jin M."/>
        </authorList>
    </citation>
    <scope>NUCLEOTIDE SEQUENCE [LARGE SCALE GENOMIC DNA]</scope>
    <source>
        <strain evidence="3 4">QC</strain>
    </source>
</reference>
<proteinExistence type="predicted"/>
<dbReference type="Gene3D" id="3.30.590.20">
    <property type="match status" value="1"/>
</dbReference>
<sequence length="654" mass="71908">MVNHYWQLIQKEHLFGLAAQTRMGVIRTVKPILPAETDLPQWPQRSRHALVQPLSASVLQIVTPLLDDFPAVIDQLRAGLSRIWTALPEAGRLSAFTAEKVNQQTVRLVLPETLFERLYTAENFQGHGPEYVAYRNEVYQLVADGLTRQLPLLTYLFSASPADGHRAFWPSPDQERQLVQKVTDPDHLDRILALDIVVELDPYAASGITTQMLTFLRDSCWFALSQPAIPVAAASEVRRHAVMQARTIAQMAPDAKVAELPAMLDAMATWLNHVGIDAQQKQAFELMQTRIVKPETSLASQVLATFHDQTAADESLSRQAQADLTSTNELPGMTDLSENTQALLQAAMDGGYQFTILDRQQNLVQIATDTQTQVIADGVVTKYTPANAMIVATHRHTAKQLLAAAGIPVARGAKFTKWPDAKAAFEHSFAHKSIVVKPEARSQGKAVEQFSIPPTEKQFDQAFHEANRHHGVLIEMMARGTTYHFTIIGQQVLSVLETAAANVVGDGRKAIKELIALKNGHRATSRQLQLDASARRQLKAQALTPETVLQRGQQVFLTTAAHPQTGGDLYDVTDEIDDSYKQLALKAAATLDLPVAAVDIVIDNLYAPYDPEADGQAIVISVNPVPDLAVPLHPDMGESRALAPALLNWLFAVR</sequence>
<dbReference type="GO" id="GO:0005524">
    <property type="term" value="F:ATP binding"/>
    <property type="evidence" value="ECO:0007669"/>
    <property type="project" value="UniProtKB-UniRule"/>
</dbReference>
<gene>
    <name evidence="3" type="ORF">HWN39_02150</name>
</gene>
<dbReference type="PROSITE" id="PS50975">
    <property type="entry name" value="ATP_GRASP"/>
    <property type="match status" value="1"/>
</dbReference>
<dbReference type="InterPro" id="IPR014746">
    <property type="entry name" value="Gln_synth/guanido_kin_cat_dom"/>
</dbReference>
<name>A0A7Y7UHF8_LACRH</name>
<dbReference type="RefSeq" id="WP_176817581.1">
    <property type="nucleotide sequence ID" value="NZ_JABXWP010000002.1"/>
</dbReference>
<evidence type="ECO:0000313" key="3">
    <source>
        <dbReference type="EMBL" id="NVO87297.1"/>
    </source>
</evidence>
<dbReference type="SUPFAM" id="SSF55931">
    <property type="entry name" value="Glutamine synthetase/guanido kinase"/>
    <property type="match status" value="1"/>
</dbReference>
<dbReference type="AlphaFoldDB" id="A0A7Y7UHF8"/>
<dbReference type="GO" id="GO:0046872">
    <property type="term" value="F:metal ion binding"/>
    <property type="evidence" value="ECO:0007669"/>
    <property type="project" value="InterPro"/>
</dbReference>
<dbReference type="InterPro" id="IPR011761">
    <property type="entry name" value="ATP-grasp"/>
</dbReference>
<keyword evidence="3" id="KW-0436">Ligase</keyword>
<accession>A0A7Y7UHF8</accession>
<dbReference type="Gene3D" id="3.30.470.20">
    <property type="entry name" value="ATP-grasp fold, B domain"/>
    <property type="match status" value="2"/>
</dbReference>
<dbReference type="EMBL" id="JABXWP010000002">
    <property type="protein sequence ID" value="NVO87297.1"/>
    <property type="molecule type" value="Genomic_DNA"/>
</dbReference>
<protein>
    <submittedName>
        <fullName evidence="3">Glutamate--cysteine ligase</fullName>
    </submittedName>
</protein>
<evidence type="ECO:0000256" key="1">
    <source>
        <dbReference type="PROSITE-ProRule" id="PRU00409"/>
    </source>
</evidence>
<dbReference type="GO" id="GO:0016874">
    <property type="term" value="F:ligase activity"/>
    <property type="evidence" value="ECO:0007669"/>
    <property type="project" value="UniProtKB-KW"/>
</dbReference>
<feature type="domain" description="ATP-grasp" evidence="2">
    <location>
        <begin position="399"/>
        <end position="651"/>
    </location>
</feature>
<keyword evidence="1" id="KW-0067">ATP-binding</keyword>
<organism evidence="3 4">
    <name type="scientific">Lacticaseibacillus rhamnosus</name>
    <name type="common">Lactobacillus rhamnosus</name>
    <dbReference type="NCBI Taxonomy" id="47715"/>
    <lineage>
        <taxon>Bacteria</taxon>
        <taxon>Bacillati</taxon>
        <taxon>Bacillota</taxon>
        <taxon>Bacilli</taxon>
        <taxon>Lactobacillales</taxon>
        <taxon>Lactobacillaceae</taxon>
        <taxon>Lacticaseibacillus</taxon>
    </lineage>
</organism>
<dbReference type="Proteomes" id="UP000542889">
    <property type="component" value="Unassembled WGS sequence"/>
</dbReference>
<dbReference type="SUPFAM" id="SSF56059">
    <property type="entry name" value="Glutathione synthetase ATP-binding domain-like"/>
    <property type="match status" value="1"/>
</dbReference>
<comment type="caution">
    <text evidence="3">The sequence shown here is derived from an EMBL/GenBank/DDBJ whole genome shotgun (WGS) entry which is preliminary data.</text>
</comment>